<dbReference type="PANTHER" id="PTHR43046:SF2">
    <property type="entry name" value="8-OXO-DGTP DIPHOSPHATASE-RELATED"/>
    <property type="match status" value="1"/>
</dbReference>
<dbReference type="PROSITE" id="PS00893">
    <property type="entry name" value="NUDIX_BOX"/>
    <property type="match status" value="1"/>
</dbReference>
<dbReference type="PROSITE" id="PS51462">
    <property type="entry name" value="NUDIX"/>
    <property type="match status" value="1"/>
</dbReference>
<protein>
    <submittedName>
        <fullName evidence="5">ADP-ribose pyrophosphatase YjhB (NUDIX family)</fullName>
    </submittedName>
</protein>
<evidence type="ECO:0000256" key="2">
    <source>
        <dbReference type="ARBA" id="ARBA00022801"/>
    </source>
</evidence>
<evidence type="ECO:0000256" key="1">
    <source>
        <dbReference type="ARBA" id="ARBA00001946"/>
    </source>
</evidence>
<dbReference type="PRINTS" id="PR00502">
    <property type="entry name" value="NUDIXFAMILY"/>
</dbReference>
<comment type="caution">
    <text evidence="5">The sequence shown here is derived from an EMBL/GenBank/DDBJ whole genome shotgun (WGS) entry which is preliminary data.</text>
</comment>
<dbReference type="Gene3D" id="3.90.79.10">
    <property type="entry name" value="Nucleoside Triphosphate Pyrophosphohydrolase"/>
    <property type="match status" value="1"/>
</dbReference>
<organism evidence="5 6">
    <name type="scientific">Cytobacillus purgationiresistens</name>
    <dbReference type="NCBI Taxonomy" id="863449"/>
    <lineage>
        <taxon>Bacteria</taxon>
        <taxon>Bacillati</taxon>
        <taxon>Bacillota</taxon>
        <taxon>Bacilli</taxon>
        <taxon>Bacillales</taxon>
        <taxon>Bacillaceae</taxon>
        <taxon>Cytobacillus</taxon>
    </lineage>
</organism>
<dbReference type="Proteomes" id="UP001238088">
    <property type="component" value="Unassembled WGS sequence"/>
</dbReference>
<evidence type="ECO:0000313" key="6">
    <source>
        <dbReference type="Proteomes" id="UP001238088"/>
    </source>
</evidence>
<evidence type="ECO:0000313" key="5">
    <source>
        <dbReference type="EMBL" id="MDQ0272792.1"/>
    </source>
</evidence>
<feature type="domain" description="Nudix hydrolase" evidence="4">
    <location>
        <begin position="6"/>
        <end position="94"/>
    </location>
</feature>
<reference evidence="5 6" key="1">
    <citation type="submission" date="2023-07" db="EMBL/GenBank/DDBJ databases">
        <title>Genomic Encyclopedia of Type Strains, Phase IV (KMG-IV): sequencing the most valuable type-strain genomes for metagenomic binning, comparative biology and taxonomic classification.</title>
        <authorList>
            <person name="Goeker M."/>
        </authorList>
    </citation>
    <scope>NUCLEOTIDE SEQUENCE [LARGE SCALE GENOMIC DNA]</scope>
    <source>
        <strain evidence="5 6">DSM 23494</strain>
    </source>
</reference>
<dbReference type="InterPro" id="IPR020084">
    <property type="entry name" value="NUDIX_hydrolase_CS"/>
</dbReference>
<accession>A0ABU0ANG1</accession>
<dbReference type="PANTHER" id="PTHR43046">
    <property type="entry name" value="GDP-MANNOSE MANNOSYL HYDROLASE"/>
    <property type="match status" value="1"/>
</dbReference>
<dbReference type="InterPro" id="IPR020476">
    <property type="entry name" value="Nudix_hydrolase"/>
</dbReference>
<comment type="similarity">
    <text evidence="3">Belongs to the Nudix hydrolase family.</text>
</comment>
<dbReference type="Pfam" id="PF00293">
    <property type="entry name" value="NUDIX"/>
    <property type="match status" value="1"/>
</dbReference>
<dbReference type="SUPFAM" id="SSF55811">
    <property type="entry name" value="Nudix"/>
    <property type="match status" value="1"/>
</dbReference>
<evidence type="ECO:0000256" key="3">
    <source>
        <dbReference type="RuleBase" id="RU003476"/>
    </source>
</evidence>
<keyword evidence="2 3" id="KW-0378">Hydrolase</keyword>
<dbReference type="InterPro" id="IPR015797">
    <property type="entry name" value="NUDIX_hydrolase-like_dom_sf"/>
</dbReference>
<sequence length="94" mass="10680">MKKIDDIQAAISVVIFDEQGRVLLQKRADANLWGIPSGHIEKGETIADAAIREVKEETNLEINIKKLIGIYSDPESQVFEYPTEKRFILLLHAF</sequence>
<name>A0ABU0ANG1_9BACI</name>
<dbReference type="EMBL" id="JAUSUB010000028">
    <property type="protein sequence ID" value="MDQ0272792.1"/>
    <property type="molecule type" value="Genomic_DNA"/>
</dbReference>
<keyword evidence="6" id="KW-1185">Reference proteome</keyword>
<comment type="cofactor">
    <cofactor evidence="1">
        <name>Mg(2+)</name>
        <dbReference type="ChEBI" id="CHEBI:18420"/>
    </cofactor>
</comment>
<proteinExistence type="inferred from homology"/>
<evidence type="ECO:0000259" key="4">
    <source>
        <dbReference type="PROSITE" id="PS51462"/>
    </source>
</evidence>
<dbReference type="InterPro" id="IPR000086">
    <property type="entry name" value="NUDIX_hydrolase_dom"/>
</dbReference>
<gene>
    <name evidence="5" type="ORF">J2S17_004685</name>
</gene>